<gene>
    <name evidence="2" type="ORF">AVEN_242106_1</name>
</gene>
<sequence>MGVGPSRSTALGLTKQRPESNKSVARPYPTKKWAHICNGIPAKHHQDKRIGNLITVFQRVPHLEES</sequence>
<keyword evidence="3" id="KW-1185">Reference proteome</keyword>
<organism evidence="2 3">
    <name type="scientific">Araneus ventricosus</name>
    <name type="common">Orbweaver spider</name>
    <name type="synonym">Epeira ventricosa</name>
    <dbReference type="NCBI Taxonomy" id="182803"/>
    <lineage>
        <taxon>Eukaryota</taxon>
        <taxon>Metazoa</taxon>
        <taxon>Ecdysozoa</taxon>
        <taxon>Arthropoda</taxon>
        <taxon>Chelicerata</taxon>
        <taxon>Arachnida</taxon>
        <taxon>Araneae</taxon>
        <taxon>Araneomorphae</taxon>
        <taxon>Entelegynae</taxon>
        <taxon>Araneoidea</taxon>
        <taxon>Araneidae</taxon>
        <taxon>Araneus</taxon>
    </lineage>
</organism>
<protein>
    <submittedName>
        <fullName evidence="2">Uncharacterized protein</fullName>
    </submittedName>
</protein>
<feature type="region of interest" description="Disordered" evidence="1">
    <location>
        <begin position="1"/>
        <end position="27"/>
    </location>
</feature>
<dbReference type="EMBL" id="BGPR01054434">
    <property type="protein sequence ID" value="GBO31197.1"/>
    <property type="molecule type" value="Genomic_DNA"/>
</dbReference>
<feature type="non-terminal residue" evidence="2">
    <location>
        <position position="66"/>
    </location>
</feature>
<evidence type="ECO:0000313" key="2">
    <source>
        <dbReference type="EMBL" id="GBO31197.1"/>
    </source>
</evidence>
<accession>A0A4Y2W5H0</accession>
<dbReference type="Proteomes" id="UP000499080">
    <property type="component" value="Unassembled WGS sequence"/>
</dbReference>
<reference evidence="2 3" key="1">
    <citation type="journal article" date="2019" name="Sci. Rep.">
        <title>Orb-weaving spider Araneus ventricosus genome elucidates the spidroin gene catalogue.</title>
        <authorList>
            <person name="Kono N."/>
            <person name="Nakamura H."/>
            <person name="Ohtoshi R."/>
            <person name="Moran D.A.P."/>
            <person name="Shinohara A."/>
            <person name="Yoshida Y."/>
            <person name="Fujiwara M."/>
            <person name="Mori M."/>
            <person name="Tomita M."/>
            <person name="Arakawa K."/>
        </authorList>
    </citation>
    <scope>NUCLEOTIDE SEQUENCE [LARGE SCALE GENOMIC DNA]</scope>
</reference>
<proteinExistence type="predicted"/>
<comment type="caution">
    <text evidence="2">The sequence shown here is derived from an EMBL/GenBank/DDBJ whole genome shotgun (WGS) entry which is preliminary data.</text>
</comment>
<feature type="compositionally biased region" description="Polar residues" evidence="1">
    <location>
        <begin position="1"/>
        <end position="11"/>
    </location>
</feature>
<evidence type="ECO:0000313" key="3">
    <source>
        <dbReference type="Proteomes" id="UP000499080"/>
    </source>
</evidence>
<evidence type="ECO:0000256" key="1">
    <source>
        <dbReference type="SAM" id="MobiDB-lite"/>
    </source>
</evidence>
<name>A0A4Y2W5H0_ARAVE</name>
<dbReference type="AlphaFoldDB" id="A0A4Y2W5H0"/>